<dbReference type="PROSITE" id="PS50013">
    <property type="entry name" value="CHROMO_2"/>
    <property type="match status" value="1"/>
</dbReference>
<sequence>MGSKKQTKLKKNDLIVNSDSNESDENVEQEEEYSVEKVLDVKIEKGERYYLIKWEGYSSEDNSWEHENDCDCKDLIEEFYKNRYENQKKLKKEKPVVKKEAIKSEEERSKKRKSPETSEQKQKMRRSVKSVKDELIDSKKNQVNEKLNISKNKSEDKIEFYKYYVPEGKLPSSKMSKDSWENLIDCIESIEESDEVVNKKDKHDIIRLKVYVRWKDGVRSVHSNQVTNNKCPKKMIEFYENHIRFLKNQN</sequence>
<dbReference type="Gene3D" id="2.40.50.40">
    <property type="match status" value="2"/>
</dbReference>
<feature type="region of interest" description="Disordered" evidence="3">
    <location>
        <begin position="1"/>
        <end position="33"/>
    </location>
</feature>
<dbReference type="SUPFAM" id="SSF54160">
    <property type="entry name" value="Chromo domain-like"/>
    <property type="match status" value="2"/>
</dbReference>
<organism evidence="5 6">
    <name type="scientific">Neocallimastix californiae</name>
    <dbReference type="NCBI Taxonomy" id="1754190"/>
    <lineage>
        <taxon>Eukaryota</taxon>
        <taxon>Fungi</taxon>
        <taxon>Fungi incertae sedis</taxon>
        <taxon>Chytridiomycota</taxon>
        <taxon>Chytridiomycota incertae sedis</taxon>
        <taxon>Neocallimastigomycetes</taxon>
        <taxon>Neocallimastigales</taxon>
        <taxon>Neocallimastigaceae</taxon>
        <taxon>Neocallimastix</taxon>
    </lineage>
</organism>
<keyword evidence="6" id="KW-1185">Reference proteome</keyword>
<evidence type="ECO:0000313" key="6">
    <source>
        <dbReference type="Proteomes" id="UP000193920"/>
    </source>
</evidence>
<dbReference type="SMART" id="SM00298">
    <property type="entry name" value="CHROMO"/>
    <property type="match status" value="1"/>
</dbReference>
<dbReference type="EMBL" id="MCOG01000125">
    <property type="protein sequence ID" value="ORY41154.1"/>
    <property type="molecule type" value="Genomic_DNA"/>
</dbReference>
<evidence type="ECO:0000256" key="2">
    <source>
        <dbReference type="ARBA" id="ARBA00023242"/>
    </source>
</evidence>
<dbReference type="InterPro" id="IPR017984">
    <property type="entry name" value="Chromo_dom_subgr"/>
</dbReference>
<feature type="compositionally biased region" description="Basic and acidic residues" evidence="3">
    <location>
        <begin position="89"/>
        <end position="122"/>
    </location>
</feature>
<dbReference type="InterPro" id="IPR023780">
    <property type="entry name" value="Chromo_domain"/>
</dbReference>
<feature type="domain" description="Chromo" evidence="4">
    <location>
        <begin position="33"/>
        <end position="91"/>
    </location>
</feature>
<keyword evidence="2" id="KW-0539">Nucleus</keyword>
<feature type="compositionally biased region" description="Acidic residues" evidence="3">
    <location>
        <begin position="21"/>
        <end position="33"/>
    </location>
</feature>
<dbReference type="GO" id="GO:0005634">
    <property type="term" value="C:nucleus"/>
    <property type="evidence" value="ECO:0007669"/>
    <property type="project" value="UniProtKB-SubCell"/>
</dbReference>
<evidence type="ECO:0000259" key="4">
    <source>
        <dbReference type="PROSITE" id="PS50013"/>
    </source>
</evidence>
<dbReference type="Proteomes" id="UP000193920">
    <property type="component" value="Unassembled WGS sequence"/>
</dbReference>
<name>A0A1Y2C2N9_9FUNG</name>
<dbReference type="AlphaFoldDB" id="A0A1Y2C2N9"/>
<evidence type="ECO:0000256" key="3">
    <source>
        <dbReference type="SAM" id="MobiDB-lite"/>
    </source>
</evidence>
<comment type="subcellular location">
    <subcellularLocation>
        <location evidence="1">Nucleus</location>
    </subcellularLocation>
</comment>
<reference evidence="5 6" key="1">
    <citation type="submission" date="2016-08" db="EMBL/GenBank/DDBJ databases">
        <title>A Parts List for Fungal Cellulosomes Revealed by Comparative Genomics.</title>
        <authorList>
            <consortium name="DOE Joint Genome Institute"/>
            <person name="Haitjema C.H."/>
            <person name="Gilmore S.P."/>
            <person name="Henske J.K."/>
            <person name="Solomon K.V."/>
            <person name="De Groot R."/>
            <person name="Kuo A."/>
            <person name="Mondo S.J."/>
            <person name="Salamov A.A."/>
            <person name="Labutti K."/>
            <person name="Zhao Z."/>
            <person name="Chiniquy J."/>
            <person name="Barry K."/>
            <person name="Brewer H.M."/>
            <person name="Purvine S.O."/>
            <person name="Wright A.T."/>
            <person name="Boxma B."/>
            <person name="Van Alen T."/>
            <person name="Hackstein J.H."/>
            <person name="Baker S.E."/>
            <person name="Grigoriev I.V."/>
            <person name="O'Malley M.A."/>
        </authorList>
    </citation>
    <scope>NUCLEOTIDE SEQUENCE [LARGE SCALE GENOMIC DNA]</scope>
    <source>
        <strain evidence="5 6">G1</strain>
    </source>
</reference>
<comment type="caution">
    <text evidence="5">The sequence shown here is derived from an EMBL/GenBank/DDBJ whole genome shotgun (WGS) entry which is preliminary data.</text>
</comment>
<dbReference type="STRING" id="1754190.A0A1Y2C2N9"/>
<dbReference type="PANTHER" id="PTHR22812">
    <property type="entry name" value="CHROMOBOX PROTEIN"/>
    <property type="match status" value="1"/>
</dbReference>
<dbReference type="Pfam" id="PF00385">
    <property type="entry name" value="Chromo"/>
    <property type="match status" value="1"/>
</dbReference>
<dbReference type="InterPro" id="IPR008251">
    <property type="entry name" value="Chromo_shadow_dom"/>
</dbReference>
<evidence type="ECO:0000256" key="1">
    <source>
        <dbReference type="ARBA" id="ARBA00004123"/>
    </source>
</evidence>
<dbReference type="CDD" id="cd00024">
    <property type="entry name" value="CD_CSD"/>
    <property type="match status" value="1"/>
</dbReference>
<accession>A0A1Y2C2N9</accession>
<dbReference type="PRINTS" id="PR00504">
    <property type="entry name" value="CHROMODOMAIN"/>
</dbReference>
<gene>
    <name evidence="5" type="ORF">LY90DRAFT_704028</name>
</gene>
<feature type="region of interest" description="Disordered" evidence="3">
    <location>
        <begin position="89"/>
        <end position="135"/>
    </location>
</feature>
<protein>
    <recommendedName>
        <fullName evidence="4">Chromo domain-containing protein</fullName>
    </recommendedName>
</protein>
<dbReference type="SMART" id="SM00300">
    <property type="entry name" value="ChSh"/>
    <property type="match status" value="1"/>
</dbReference>
<dbReference type="InterPro" id="IPR051219">
    <property type="entry name" value="Heterochromatin_chromo-domain"/>
</dbReference>
<proteinExistence type="predicted"/>
<dbReference type="InterPro" id="IPR016197">
    <property type="entry name" value="Chromo-like_dom_sf"/>
</dbReference>
<dbReference type="OrthoDB" id="2162520at2759"/>
<dbReference type="InterPro" id="IPR000953">
    <property type="entry name" value="Chromo/chromo_shadow_dom"/>
</dbReference>
<dbReference type="Pfam" id="PF01393">
    <property type="entry name" value="Chromo_shadow"/>
    <property type="match status" value="1"/>
</dbReference>
<evidence type="ECO:0000313" key="5">
    <source>
        <dbReference type="EMBL" id="ORY41154.1"/>
    </source>
</evidence>